<keyword evidence="2" id="KW-1185">Reference proteome</keyword>
<dbReference type="RefSeq" id="WP_133232305.1">
    <property type="nucleotide sequence ID" value="NZ_SMRT01000012.1"/>
</dbReference>
<accession>A0A4R5KIX3</accession>
<protein>
    <submittedName>
        <fullName evidence="1">Uncharacterized protein</fullName>
    </submittedName>
</protein>
<organism evidence="1 2">
    <name type="scientific">Paenibacillus piri</name>
    <dbReference type="NCBI Taxonomy" id="2547395"/>
    <lineage>
        <taxon>Bacteria</taxon>
        <taxon>Bacillati</taxon>
        <taxon>Bacillota</taxon>
        <taxon>Bacilli</taxon>
        <taxon>Bacillales</taxon>
        <taxon>Paenibacillaceae</taxon>
        <taxon>Paenibacillus</taxon>
    </lineage>
</organism>
<name>A0A4R5KIX3_9BACL</name>
<comment type="caution">
    <text evidence="1">The sequence shown here is derived from an EMBL/GenBank/DDBJ whole genome shotgun (WGS) entry which is preliminary data.</text>
</comment>
<sequence length="95" mass="10459">MASMAKVTIRDQSMNAPVGNDSAITMWTIPSRRNTRPNTAVAELNFRRAEGLSKRAGSPPVLSERISMSARGFLIVTEARATMPMIKLNRQRPSS</sequence>
<dbReference type="EMBL" id="SMRT01000012">
    <property type="protein sequence ID" value="TDF94725.1"/>
    <property type="molecule type" value="Genomic_DNA"/>
</dbReference>
<reference evidence="1 2" key="1">
    <citation type="submission" date="2019-03" db="EMBL/GenBank/DDBJ databases">
        <title>This is whole genome sequence of Paenibacillus sp MS74 strain.</title>
        <authorList>
            <person name="Trinh H.N."/>
        </authorList>
    </citation>
    <scope>NUCLEOTIDE SEQUENCE [LARGE SCALE GENOMIC DNA]</scope>
    <source>
        <strain evidence="1 2">MS74</strain>
    </source>
</reference>
<dbReference type="AlphaFoldDB" id="A0A4R5KIX3"/>
<evidence type="ECO:0000313" key="1">
    <source>
        <dbReference type="EMBL" id="TDF94725.1"/>
    </source>
</evidence>
<dbReference type="Proteomes" id="UP000295636">
    <property type="component" value="Unassembled WGS sequence"/>
</dbReference>
<proteinExistence type="predicted"/>
<evidence type="ECO:0000313" key="2">
    <source>
        <dbReference type="Proteomes" id="UP000295636"/>
    </source>
</evidence>
<gene>
    <name evidence="1" type="ORF">E1757_22470</name>
</gene>